<dbReference type="AlphaFoldDB" id="A0A4V1RW69"/>
<dbReference type="Pfam" id="PF04773">
    <property type="entry name" value="FecR"/>
    <property type="match status" value="1"/>
</dbReference>
<keyword evidence="1" id="KW-1133">Transmembrane helix</keyword>
<sequence length="336" mass="37642">MKYDTYTADDFLLDDQFLAYCRGNDQEAVLFWEQWQQANPPNLAAFREAERMYGILSGQQPRLDNSLQELEALIQQQPTPTAAPAPVLPMHKPVLRTGWWTVAASVAALVLAGWAGYWFWQQQYVTEVTAYNERRTITLPDGSTVALNSHSSVRYQRSSFTESARTIELTGEGFFDVTHTATHTPFTVRTNGPFDVQVLGTTFSVQNRPHQQRVVLNTGQVRVSFHDAQPAVTLQPGQLVETSASDPQPRQRTVRPTLYNAWIRNQLVFENASLIEVVWTLKEQFGIPVRLANTVSGNQTVTGVLPISDPETVLRAIAELSQLSLTKTDHGFVLSP</sequence>
<evidence type="ECO:0000313" key="5">
    <source>
        <dbReference type="Proteomes" id="UP000290407"/>
    </source>
</evidence>
<dbReference type="Pfam" id="PF16344">
    <property type="entry name" value="FecR_C"/>
    <property type="match status" value="1"/>
</dbReference>
<keyword evidence="1" id="KW-0472">Membrane</keyword>
<dbReference type="Proteomes" id="UP000290407">
    <property type="component" value="Unassembled WGS sequence"/>
</dbReference>
<comment type="caution">
    <text evidence="4">The sequence shown here is derived from an EMBL/GenBank/DDBJ whole genome shotgun (WGS) entry which is preliminary data.</text>
</comment>
<dbReference type="EMBL" id="SBLB01000004">
    <property type="protein sequence ID" value="RYC69228.1"/>
    <property type="molecule type" value="Genomic_DNA"/>
</dbReference>
<proteinExistence type="predicted"/>
<name>A0A4V1RW69_9BACT</name>
<dbReference type="PIRSF" id="PIRSF018266">
    <property type="entry name" value="FecR"/>
    <property type="match status" value="1"/>
</dbReference>
<organism evidence="4 5">
    <name type="scientific">Spirosoma sordidisoli</name>
    <dbReference type="NCBI Taxonomy" id="2502893"/>
    <lineage>
        <taxon>Bacteria</taxon>
        <taxon>Pseudomonadati</taxon>
        <taxon>Bacteroidota</taxon>
        <taxon>Cytophagia</taxon>
        <taxon>Cytophagales</taxon>
        <taxon>Cytophagaceae</taxon>
        <taxon>Spirosoma</taxon>
    </lineage>
</organism>
<dbReference type="Gene3D" id="3.55.50.30">
    <property type="match status" value="1"/>
</dbReference>
<dbReference type="PANTHER" id="PTHR30273:SF2">
    <property type="entry name" value="PROTEIN FECR"/>
    <property type="match status" value="1"/>
</dbReference>
<dbReference type="InterPro" id="IPR012373">
    <property type="entry name" value="Ferrdict_sens_TM"/>
</dbReference>
<dbReference type="RefSeq" id="WP_129602921.1">
    <property type="nucleotide sequence ID" value="NZ_SBLB01000004.1"/>
</dbReference>
<reference evidence="4 5" key="1">
    <citation type="submission" date="2019-01" db="EMBL/GenBank/DDBJ databases">
        <title>Spirosoma flava sp. nov., a propanil-degrading bacterium isolated from herbicide-contaminated soil.</title>
        <authorList>
            <person name="Zhang L."/>
            <person name="Jiang J.-D."/>
        </authorList>
    </citation>
    <scope>NUCLEOTIDE SEQUENCE [LARGE SCALE GENOMIC DNA]</scope>
    <source>
        <strain evidence="4 5">TY50</strain>
    </source>
</reference>
<evidence type="ECO:0000313" key="4">
    <source>
        <dbReference type="EMBL" id="RYC69228.1"/>
    </source>
</evidence>
<dbReference type="InterPro" id="IPR006860">
    <property type="entry name" value="FecR"/>
</dbReference>
<dbReference type="Gene3D" id="2.60.120.1440">
    <property type="match status" value="1"/>
</dbReference>
<accession>A0A4V1RW69</accession>
<keyword evidence="1" id="KW-0812">Transmembrane</keyword>
<evidence type="ECO:0000259" key="3">
    <source>
        <dbReference type="Pfam" id="PF16344"/>
    </source>
</evidence>
<feature type="domain" description="Protein FecR C-terminal" evidence="3">
    <location>
        <begin position="267"/>
        <end position="326"/>
    </location>
</feature>
<dbReference type="PANTHER" id="PTHR30273">
    <property type="entry name" value="PERIPLASMIC SIGNAL SENSOR AND SIGMA FACTOR ACTIVATOR FECR-RELATED"/>
    <property type="match status" value="1"/>
</dbReference>
<feature type="domain" description="FecR protein" evidence="2">
    <location>
        <begin position="128"/>
        <end position="222"/>
    </location>
</feature>
<feature type="transmembrane region" description="Helical" evidence="1">
    <location>
        <begin position="99"/>
        <end position="120"/>
    </location>
</feature>
<gene>
    <name evidence="4" type="ORF">EQG79_17705</name>
</gene>
<keyword evidence="5" id="KW-1185">Reference proteome</keyword>
<protein>
    <submittedName>
        <fullName evidence="4">DUF4974 domain-containing protein</fullName>
    </submittedName>
</protein>
<evidence type="ECO:0000256" key="1">
    <source>
        <dbReference type="SAM" id="Phobius"/>
    </source>
</evidence>
<dbReference type="InterPro" id="IPR032508">
    <property type="entry name" value="FecR_C"/>
</dbReference>
<evidence type="ECO:0000259" key="2">
    <source>
        <dbReference type="Pfam" id="PF04773"/>
    </source>
</evidence>
<dbReference type="GO" id="GO:0016989">
    <property type="term" value="F:sigma factor antagonist activity"/>
    <property type="evidence" value="ECO:0007669"/>
    <property type="project" value="TreeGrafter"/>
</dbReference>